<dbReference type="EC" id="2.7.13.3" evidence="3"/>
<keyword evidence="5" id="KW-0597">Phosphoprotein</keyword>
<dbReference type="InterPro" id="IPR003594">
    <property type="entry name" value="HATPase_dom"/>
</dbReference>
<name>A0A916ZFC3_9BACL</name>
<dbReference type="SMART" id="SM00304">
    <property type="entry name" value="HAMP"/>
    <property type="match status" value="1"/>
</dbReference>
<keyword evidence="16" id="KW-1185">Reference proteome</keyword>
<dbReference type="PANTHER" id="PTHR34220:SF7">
    <property type="entry name" value="SENSOR HISTIDINE KINASE YPDA"/>
    <property type="match status" value="1"/>
</dbReference>
<feature type="transmembrane region" description="Helical" evidence="12">
    <location>
        <begin position="285"/>
        <end position="304"/>
    </location>
</feature>
<keyword evidence="4" id="KW-1003">Cell membrane</keyword>
<dbReference type="InterPro" id="IPR005467">
    <property type="entry name" value="His_kinase_dom"/>
</dbReference>
<organism evidence="15 16">
    <name type="scientific">Paenibacillus nasutitermitis</name>
    <dbReference type="NCBI Taxonomy" id="1652958"/>
    <lineage>
        <taxon>Bacteria</taxon>
        <taxon>Bacillati</taxon>
        <taxon>Bacillota</taxon>
        <taxon>Bacilli</taxon>
        <taxon>Bacillales</taxon>
        <taxon>Paenibacillaceae</taxon>
        <taxon>Paenibacillus</taxon>
    </lineage>
</organism>
<sequence length="563" mass="65056">MKIQNKLFMTIAPLFLIGIVLLTSIAYQVAERSIVRQVRESKQLILQQVSEKLEAINQNMLSVSNIYFLDSKIRDWLRNDDRSSEYEKYKSLAEVNDAVNQTGNYFKHLKYTTAFIGFNGISYSSSADEQGDYDFAQELKMTREITDINKMHWSDTYLHHGKYVFSAMRYLRDVYTGEDLGLLILDFEERVLFDAYKNLTGINLMIMNADGGVLSDRDQAMIGESFGDDSFFRKLQPYEKGSFMMEDEGAKSLVTFRKVPSMNWYLVERIPLSILLKDMNNVRELIFLSAFGILIALFALTYYFSYRISSPLKRLVRSMQQAQSGDFKMLVTVDRKDEIGILMKKYNTMLMRIAQLLVEVQNENELKRKAEIQALQSQINPHFLYNTLNSIRWMAKINNTGMVNKMIISLVRLLRQSLSQGQEWIAFDEELKFLEDYILIQKVRYGDKFDVIFDIEEDVRACMTVKLLIQPLLENAIFHGIEPKDGNGMIRVEARMQGGQIMVSIEDDGVGMDPDKGRNGLGIRSAEQRIKLHFGEKYGLKVDSRIGTGTRVTLWIPVIKENR</sequence>
<reference evidence="15" key="2">
    <citation type="submission" date="2020-09" db="EMBL/GenBank/DDBJ databases">
        <authorList>
            <person name="Sun Q."/>
            <person name="Zhou Y."/>
        </authorList>
    </citation>
    <scope>NUCLEOTIDE SEQUENCE</scope>
    <source>
        <strain evidence="15">CGMCC 1.15178</strain>
    </source>
</reference>
<keyword evidence="11 12" id="KW-0472">Membrane</keyword>
<dbReference type="GO" id="GO:0005886">
    <property type="term" value="C:plasma membrane"/>
    <property type="evidence" value="ECO:0007669"/>
    <property type="project" value="UniProtKB-SubCell"/>
</dbReference>
<dbReference type="EMBL" id="BMHP01000007">
    <property type="protein sequence ID" value="GGD93900.1"/>
    <property type="molecule type" value="Genomic_DNA"/>
</dbReference>
<evidence type="ECO:0000256" key="4">
    <source>
        <dbReference type="ARBA" id="ARBA00022475"/>
    </source>
</evidence>
<dbReference type="RefSeq" id="WP_188998127.1">
    <property type="nucleotide sequence ID" value="NZ_BMHP01000007.1"/>
</dbReference>
<dbReference type="InterPro" id="IPR050640">
    <property type="entry name" value="Bact_2-comp_sensor_kinase"/>
</dbReference>
<evidence type="ECO:0000256" key="2">
    <source>
        <dbReference type="ARBA" id="ARBA00004651"/>
    </source>
</evidence>
<keyword evidence="8 15" id="KW-0418">Kinase</keyword>
<keyword evidence="9" id="KW-0067">ATP-binding</keyword>
<dbReference type="AlphaFoldDB" id="A0A916ZFC3"/>
<comment type="catalytic activity">
    <reaction evidence="1">
        <text>ATP + protein L-histidine = ADP + protein N-phospho-L-histidine.</text>
        <dbReference type="EC" id="2.7.13.3"/>
    </reaction>
</comment>
<dbReference type="SMART" id="SM00387">
    <property type="entry name" value="HATPase_c"/>
    <property type="match status" value="1"/>
</dbReference>
<dbReference type="Pfam" id="PF00672">
    <property type="entry name" value="HAMP"/>
    <property type="match status" value="1"/>
</dbReference>
<proteinExistence type="predicted"/>
<comment type="subcellular location">
    <subcellularLocation>
        <location evidence="2">Cell membrane</location>
        <topology evidence="2">Multi-pass membrane protein</topology>
    </subcellularLocation>
</comment>
<evidence type="ECO:0000256" key="7">
    <source>
        <dbReference type="ARBA" id="ARBA00022741"/>
    </source>
</evidence>
<protein>
    <recommendedName>
        <fullName evidence="3">histidine kinase</fullName>
        <ecNumber evidence="3">2.7.13.3</ecNumber>
    </recommendedName>
</protein>
<evidence type="ECO:0000256" key="11">
    <source>
        <dbReference type="ARBA" id="ARBA00023136"/>
    </source>
</evidence>
<dbReference type="Proteomes" id="UP000612456">
    <property type="component" value="Unassembled WGS sequence"/>
</dbReference>
<dbReference type="InterPro" id="IPR003660">
    <property type="entry name" value="HAMP_dom"/>
</dbReference>
<evidence type="ECO:0000256" key="9">
    <source>
        <dbReference type="ARBA" id="ARBA00022840"/>
    </source>
</evidence>
<dbReference type="InterPro" id="IPR036890">
    <property type="entry name" value="HATPase_C_sf"/>
</dbReference>
<comment type="caution">
    <text evidence="15">The sequence shown here is derived from an EMBL/GenBank/DDBJ whole genome shotgun (WGS) entry which is preliminary data.</text>
</comment>
<dbReference type="PRINTS" id="PR00344">
    <property type="entry name" value="BCTRLSENSOR"/>
</dbReference>
<keyword evidence="10" id="KW-0902">Two-component regulatory system</keyword>
<feature type="domain" description="Histidine kinase" evidence="13">
    <location>
        <begin position="468"/>
        <end position="560"/>
    </location>
</feature>
<dbReference type="InterPro" id="IPR010559">
    <property type="entry name" value="Sig_transdc_His_kin_internal"/>
</dbReference>
<dbReference type="GO" id="GO:0000155">
    <property type="term" value="F:phosphorelay sensor kinase activity"/>
    <property type="evidence" value="ECO:0007669"/>
    <property type="project" value="InterPro"/>
</dbReference>
<dbReference type="Gene3D" id="6.10.340.10">
    <property type="match status" value="1"/>
</dbReference>
<keyword evidence="12" id="KW-0812">Transmembrane</keyword>
<gene>
    <name evidence="15" type="ORF">GCM10010911_60710</name>
</gene>
<evidence type="ECO:0000259" key="13">
    <source>
        <dbReference type="PROSITE" id="PS50109"/>
    </source>
</evidence>
<evidence type="ECO:0000256" key="5">
    <source>
        <dbReference type="ARBA" id="ARBA00022553"/>
    </source>
</evidence>
<dbReference type="InterPro" id="IPR004358">
    <property type="entry name" value="Sig_transdc_His_kin-like_C"/>
</dbReference>
<dbReference type="SUPFAM" id="SSF55874">
    <property type="entry name" value="ATPase domain of HSP90 chaperone/DNA topoisomerase II/histidine kinase"/>
    <property type="match status" value="1"/>
</dbReference>
<evidence type="ECO:0000256" key="8">
    <source>
        <dbReference type="ARBA" id="ARBA00022777"/>
    </source>
</evidence>
<dbReference type="PANTHER" id="PTHR34220">
    <property type="entry name" value="SENSOR HISTIDINE KINASE YPDA"/>
    <property type="match status" value="1"/>
</dbReference>
<evidence type="ECO:0000313" key="16">
    <source>
        <dbReference type="Proteomes" id="UP000612456"/>
    </source>
</evidence>
<dbReference type="Gene3D" id="3.30.450.20">
    <property type="entry name" value="PAS domain"/>
    <property type="match status" value="2"/>
</dbReference>
<dbReference type="Pfam" id="PF06580">
    <property type="entry name" value="His_kinase"/>
    <property type="match status" value="1"/>
</dbReference>
<evidence type="ECO:0000256" key="10">
    <source>
        <dbReference type="ARBA" id="ARBA00023012"/>
    </source>
</evidence>
<dbReference type="Pfam" id="PF02518">
    <property type="entry name" value="HATPase_c"/>
    <property type="match status" value="1"/>
</dbReference>
<evidence type="ECO:0000256" key="1">
    <source>
        <dbReference type="ARBA" id="ARBA00000085"/>
    </source>
</evidence>
<evidence type="ECO:0000256" key="3">
    <source>
        <dbReference type="ARBA" id="ARBA00012438"/>
    </source>
</evidence>
<keyword evidence="7" id="KW-0547">Nucleotide-binding</keyword>
<evidence type="ECO:0000256" key="6">
    <source>
        <dbReference type="ARBA" id="ARBA00022679"/>
    </source>
</evidence>
<reference evidence="15" key="1">
    <citation type="journal article" date="2014" name="Int. J. Syst. Evol. Microbiol.">
        <title>Complete genome sequence of Corynebacterium casei LMG S-19264T (=DSM 44701T), isolated from a smear-ripened cheese.</title>
        <authorList>
            <consortium name="US DOE Joint Genome Institute (JGI-PGF)"/>
            <person name="Walter F."/>
            <person name="Albersmeier A."/>
            <person name="Kalinowski J."/>
            <person name="Ruckert C."/>
        </authorList>
    </citation>
    <scope>NUCLEOTIDE SEQUENCE</scope>
    <source>
        <strain evidence="15">CGMCC 1.15178</strain>
    </source>
</reference>
<dbReference type="PROSITE" id="PS50109">
    <property type="entry name" value="HIS_KIN"/>
    <property type="match status" value="1"/>
</dbReference>
<evidence type="ECO:0000259" key="14">
    <source>
        <dbReference type="PROSITE" id="PS50885"/>
    </source>
</evidence>
<evidence type="ECO:0000256" key="12">
    <source>
        <dbReference type="SAM" id="Phobius"/>
    </source>
</evidence>
<dbReference type="GO" id="GO:0005524">
    <property type="term" value="F:ATP binding"/>
    <property type="evidence" value="ECO:0007669"/>
    <property type="project" value="UniProtKB-KW"/>
</dbReference>
<accession>A0A916ZFC3</accession>
<dbReference type="Gene3D" id="3.30.565.10">
    <property type="entry name" value="Histidine kinase-like ATPase, C-terminal domain"/>
    <property type="match status" value="1"/>
</dbReference>
<evidence type="ECO:0000313" key="15">
    <source>
        <dbReference type="EMBL" id="GGD93900.1"/>
    </source>
</evidence>
<dbReference type="CDD" id="cd06225">
    <property type="entry name" value="HAMP"/>
    <property type="match status" value="1"/>
</dbReference>
<dbReference type="PROSITE" id="PS50885">
    <property type="entry name" value="HAMP"/>
    <property type="match status" value="1"/>
</dbReference>
<keyword evidence="12" id="KW-1133">Transmembrane helix</keyword>
<feature type="domain" description="HAMP" evidence="14">
    <location>
        <begin position="306"/>
        <end position="358"/>
    </location>
</feature>
<dbReference type="SUPFAM" id="SSF158472">
    <property type="entry name" value="HAMP domain-like"/>
    <property type="match status" value="1"/>
</dbReference>
<keyword evidence="6" id="KW-0808">Transferase</keyword>